<evidence type="ECO:0000256" key="3">
    <source>
        <dbReference type="ARBA" id="ARBA00022692"/>
    </source>
</evidence>
<feature type="transmembrane region" description="Helical" evidence="7">
    <location>
        <begin position="78"/>
        <end position="102"/>
    </location>
</feature>
<feature type="transmembrane region" description="Helical" evidence="7">
    <location>
        <begin position="109"/>
        <end position="127"/>
    </location>
</feature>
<dbReference type="EMBL" id="CP051143">
    <property type="protein sequence ID" value="QIX01410.1"/>
    <property type="molecule type" value="Genomic_DNA"/>
</dbReference>
<dbReference type="SMART" id="SM00014">
    <property type="entry name" value="acidPPc"/>
    <property type="match status" value="1"/>
</dbReference>
<feature type="transmembrane region" description="Helical" evidence="7">
    <location>
        <begin position="240"/>
        <end position="259"/>
    </location>
</feature>
<feature type="transmembrane region" description="Helical" evidence="7">
    <location>
        <begin position="179"/>
        <end position="197"/>
    </location>
</feature>
<accession>A0A6H0Y469</accession>
<evidence type="ECO:0000256" key="4">
    <source>
        <dbReference type="ARBA" id="ARBA00022989"/>
    </source>
</evidence>
<dbReference type="AlphaFoldDB" id="A0A6H0Y469"/>
<dbReference type="GO" id="GO:0046839">
    <property type="term" value="P:phospholipid dephosphorylation"/>
    <property type="evidence" value="ECO:0007669"/>
    <property type="project" value="TreeGrafter"/>
</dbReference>
<dbReference type="Pfam" id="PF01569">
    <property type="entry name" value="PAP2"/>
    <property type="match status" value="1"/>
</dbReference>
<dbReference type="GO" id="GO:0008195">
    <property type="term" value="F:phosphatidate phosphatase activity"/>
    <property type="evidence" value="ECO:0007669"/>
    <property type="project" value="TreeGrafter"/>
</dbReference>
<sequence length="319" mass="35374">MASPDDRNDARRARLVTQGSLLDTAARFWQRSYAGDYLGLGLLVVAYLLIGLLGEPFHQMFRLNDYRLQHPHAEVERVPVYMLIVYAAVIPAVVLCIWNLLFRLDAHKAHVTILGLAISIITTSFLTDVFKNLIGRPRPDLIARCSPIPATPHDELVTIAVCTETNHHLLHDGWRSFPSGHSSFAFAGLGWLTLFLASQTHCIQPRASLATFLLCVAPLIGAGIIAISRLEDYRHDVGDVLVGSALGLTIAFLTWRRYYPSLYAKDCSEPFLPPRSGRSSPIGGFQRLRDEEEGYLAQRDSISGGEDLERLSSSARPGR</sequence>
<dbReference type="InterPro" id="IPR000326">
    <property type="entry name" value="PAP2/HPO"/>
</dbReference>
<dbReference type="GO" id="GO:0016020">
    <property type="term" value="C:membrane"/>
    <property type="evidence" value="ECO:0007669"/>
    <property type="project" value="UniProtKB-SubCell"/>
</dbReference>
<protein>
    <recommendedName>
        <fullName evidence="8">Phosphatidic acid phosphatase type 2/haloperoxidase domain-containing protein</fullName>
    </recommendedName>
</protein>
<dbReference type="PANTHER" id="PTHR10165:SF35">
    <property type="entry name" value="RE23632P"/>
    <property type="match status" value="1"/>
</dbReference>
<feature type="region of interest" description="Disordered" evidence="6">
    <location>
        <begin position="296"/>
        <end position="319"/>
    </location>
</feature>
<reference evidence="9 10" key="1">
    <citation type="journal article" date="2016" name="Sci. Rep.">
        <title>Peltaster fructicola genome reveals evolution from an invasive phytopathogen to an ectophytic parasite.</title>
        <authorList>
            <person name="Xu C."/>
            <person name="Chen H."/>
            <person name="Gleason M.L."/>
            <person name="Xu J.R."/>
            <person name="Liu H."/>
            <person name="Zhang R."/>
            <person name="Sun G."/>
        </authorList>
    </citation>
    <scope>NUCLEOTIDE SEQUENCE [LARGE SCALE GENOMIC DNA]</scope>
    <source>
        <strain evidence="9 10">LNHT1506</strain>
    </source>
</reference>
<gene>
    <name evidence="9" type="ORF">AMS68_006927</name>
</gene>
<comment type="similarity">
    <text evidence="2">Belongs to the PA-phosphatase related phosphoesterase family.</text>
</comment>
<dbReference type="Proteomes" id="UP000503462">
    <property type="component" value="Chromosome 5"/>
</dbReference>
<keyword evidence="3 7" id="KW-0812">Transmembrane</keyword>
<dbReference type="SUPFAM" id="SSF48317">
    <property type="entry name" value="Acid phosphatase/Vanadium-dependent haloperoxidase"/>
    <property type="match status" value="1"/>
</dbReference>
<evidence type="ECO:0000259" key="8">
    <source>
        <dbReference type="SMART" id="SM00014"/>
    </source>
</evidence>
<organism evidence="9 10">
    <name type="scientific">Peltaster fructicola</name>
    <dbReference type="NCBI Taxonomy" id="286661"/>
    <lineage>
        <taxon>Eukaryota</taxon>
        <taxon>Fungi</taxon>
        <taxon>Dikarya</taxon>
        <taxon>Ascomycota</taxon>
        <taxon>Pezizomycotina</taxon>
        <taxon>Dothideomycetes</taxon>
        <taxon>Dothideomycetes incertae sedis</taxon>
        <taxon>Peltaster</taxon>
    </lineage>
</organism>
<keyword evidence="4 7" id="KW-1133">Transmembrane helix</keyword>
<feature type="domain" description="Phosphatidic acid phosphatase type 2/haloperoxidase" evidence="8">
    <location>
        <begin position="113"/>
        <end position="255"/>
    </location>
</feature>
<keyword evidence="5 7" id="KW-0472">Membrane</keyword>
<dbReference type="InterPro" id="IPR043216">
    <property type="entry name" value="PAP-like"/>
</dbReference>
<proteinExistence type="inferred from homology"/>
<keyword evidence="10" id="KW-1185">Reference proteome</keyword>
<dbReference type="GO" id="GO:0006644">
    <property type="term" value="P:phospholipid metabolic process"/>
    <property type="evidence" value="ECO:0007669"/>
    <property type="project" value="InterPro"/>
</dbReference>
<feature type="transmembrane region" description="Helical" evidence="7">
    <location>
        <begin position="37"/>
        <end position="58"/>
    </location>
</feature>
<evidence type="ECO:0000256" key="5">
    <source>
        <dbReference type="ARBA" id="ARBA00023136"/>
    </source>
</evidence>
<comment type="subcellular location">
    <subcellularLocation>
        <location evidence="1">Membrane</location>
        <topology evidence="1">Multi-pass membrane protein</topology>
    </subcellularLocation>
</comment>
<evidence type="ECO:0000313" key="10">
    <source>
        <dbReference type="Proteomes" id="UP000503462"/>
    </source>
</evidence>
<dbReference type="InterPro" id="IPR036938">
    <property type="entry name" value="PAP2/HPO_sf"/>
</dbReference>
<name>A0A6H0Y469_9PEZI</name>
<evidence type="ECO:0000256" key="1">
    <source>
        <dbReference type="ARBA" id="ARBA00004141"/>
    </source>
</evidence>
<evidence type="ECO:0000256" key="2">
    <source>
        <dbReference type="ARBA" id="ARBA00008816"/>
    </source>
</evidence>
<evidence type="ECO:0000256" key="7">
    <source>
        <dbReference type="SAM" id="Phobius"/>
    </source>
</evidence>
<dbReference type="Gene3D" id="1.20.144.10">
    <property type="entry name" value="Phosphatidic acid phosphatase type 2/haloperoxidase"/>
    <property type="match status" value="1"/>
</dbReference>
<evidence type="ECO:0000256" key="6">
    <source>
        <dbReference type="SAM" id="MobiDB-lite"/>
    </source>
</evidence>
<dbReference type="PANTHER" id="PTHR10165">
    <property type="entry name" value="LIPID PHOSPHATE PHOSPHATASE"/>
    <property type="match status" value="1"/>
</dbReference>
<dbReference type="FunFam" id="1.20.144.10:FF:000017">
    <property type="entry name" value="Diacylglycerol pyrophosphate phosphatase 1"/>
    <property type="match status" value="1"/>
</dbReference>
<feature type="transmembrane region" description="Helical" evidence="7">
    <location>
        <begin position="209"/>
        <end position="228"/>
    </location>
</feature>
<evidence type="ECO:0000313" key="9">
    <source>
        <dbReference type="EMBL" id="QIX01410.1"/>
    </source>
</evidence>
<dbReference type="OrthoDB" id="10030083at2759"/>
<dbReference type="CDD" id="cd03390">
    <property type="entry name" value="PAP2_containing_1_like"/>
    <property type="match status" value="1"/>
</dbReference>